<evidence type="ECO:0000313" key="5">
    <source>
        <dbReference type="Proteomes" id="UP001392437"/>
    </source>
</evidence>
<feature type="compositionally biased region" description="Low complexity" evidence="1">
    <location>
        <begin position="276"/>
        <end position="294"/>
    </location>
</feature>
<evidence type="ECO:0000256" key="2">
    <source>
        <dbReference type="SAM" id="Phobius"/>
    </source>
</evidence>
<feature type="region of interest" description="Disordered" evidence="1">
    <location>
        <begin position="196"/>
        <end position="233"/>
    </location>
</feature>
<proteinExistence type="predicted"/>
<evidence type="ECO:0000313" key="4">
    <source>
        <dbReference type="EMBL" id="KAK8129556.1"/>
    </source>
</evidence>
<keyword evidence="5" id="KW-1185">Reference proteome</keyword>
<feature type="compositionally biased region" description="Polar residues" evidence="1">
    <location>
        <begin position="385"/>
        <end position="400"/>
    </location>
</feature>
<protein>
    <submittedName>
        <fullName evidence="4">Uncharacterized protein</fullName>
    </submittedName>
</protein>
<name>A0AAW0R6X6_9PEZI</name>
<dbReference type="Proteomes" id="UP001392437">
    <property type="component" value="Unassembled WGS sequence"/>
</dbReference>
<accession>A0AAW0R6X6</accession>
<feature type="compositionally biased region" description="Low complexity" evidence="1">
    <location>
        <begin position="217"/>
        <end position="233"/>
    </location>
</feature>
<evidence type="ECO:0000256" key="3">
    <source>
        <dbReference type="SAM" id="SignalP"/>
    </source>
</evidence>
<feature type="chain" id="PRO_5043889342" evidence="3">
    <location>
        <begin position="17"/>
        <end position="461"/>
    </location>
</feature>
<comment type="caution">
    <text evidence="4">The sequence shown here is derived from an EMBL/GenBank/DDBJ whole genome shotgun (WGS) entry which is preliminary data.</text>
</comment>
<keyword evidence="2" id="KW-0812">Transmembrane</keyword>
<feature type="compositionally biased region" description="Low complexity" evidence="1">
    <location>
        <begin position="338"/>
        <end position="349"/>
    </location>
</feature>
<feature type="compositionally biased region" description="Gly residues" evidence="1">
    <location>
        <begin position="411"/>
        <end position="420"/>
    </location>
</feature>
<keyword evidence="3" id="KW-0732">Signal</keyword>
<reference evidence="4 5" key="1">
    <citation type="submission" date="2023-01" db="EMBL/GenBank/DDBJ databases">
        <title>Analysis of 21 Apiospora genomes using comparative genomics revels a genus with tremendous synthesis potential of carbohydrate active enzymes and secondary metabolites.</title>
        <authorList>
            <person name="Sorensen T."/>
        </authorList>
    </citation>
    <scope>NUCLEOTIDE SEQUENCE [LARGE SCALE GENOMIC DNA]</scope>
    <source>
        <strain evidence="4 5">CBS 117206</strain>
    </source>
</reference>
<dbReference type="EMBL" id="JAQQWP010000002">
    <property type="protein sequence ID" value="KAK8129556.1"/>
    <property type="molecule type" value="Genomic_DNA"/>
</dbReference>
<feature type="transmembrane region" description="Helical" evidence="2">
    <location>
        <begin position="239"/>
        <end position="264"/>
    </location>
</feature>
<feature type="signal peptide" evidence="3">
    <location>
        <begin position="1"/>
        <end position="16"/>
    </location>
</feature>
<feature type="region of interest" description="Disordered" evidence="1">
    <location>
        <begin position="323"/>
        <end position="349"/>
    </location>
</feature>
<evidence type="ECO:0000256" key="1">
    <source>
        <dbReference type="SAM" id="MobiDB-lite"/>
    </source>
</evidence>
<feature type="compositionally biased region" description="Low complexity" evidence="1">
    <location>
        <begin position="421"/>
        <end position="434"/>
    </location>
</feature>
<keyword evidence="2" id="KW-0472">Membrane</keyword>
<dbReference type="AlphaFoldDB" id="A0AAW0R6X6"/>
<feature type="region of interest" description="Disordered" evidence="1">
    <location>
        <begin position="274"/>
        <end position="311"/>
    </location>
</feature>
<feature type="region of interest" description="Disordered" evidence="1">
    <location>
        <begin position="366"/>
        <end position="461"/>
    </location>
</feature>
<gene>
    <name evidence="4" type="ORF">PG999_001936</name>
</gene>
<sequence>MARLLLYTVFGAAVEAIAVERMVAAPTDVSLPTPVFNFAQITAPPSLHELVKRQEAQTVLVGPDNTCGYVSGLLASAYTCNDVKAQCAFLTYSNIGAVACCNSATCGYRLDCVDYARLSTSSCGASCQNDMNTVKCSRSATPYCGTATFFNGIKDYYCMTSRYSTAKQMLTTWIGEDDGRSFSQLVLTVTTSAGRSATLDVGPGEGPTTVTASPAPGSSNNSNNNGDGDNNKGGSSTPIGAIVGGVVGGVAILVAVALGLFFIIRHNKKKKQRQNAAAAAASGGYPQMMQQPGGPNNGPGGPPAAVGAAAGAHQSVYNPAYAQQQQYPSPTQSPPPQQQQGGFNPQQQQAPPYYAAAGAEGDLKPQAYANVQPPSPATSPGIDPNRQSLQPSSPTMTDVSSIHPHHTGNSTMGGGAGGYQQYGNNNGSGPNVPSTVHEAGGDAVGTYGPHSNHRGQFHEMQ</sequence>
<organism evidence="4 5">
    <name type="scientific">Apiospora kogelbergensis</name>
    <dbReference type="NCBI Taxonomy" id="1337665"/>
    <lineage>
        <taxon>Eukaryota</taxon>
        <taxon>Fungi</taxon>
        <taxon>Dikarya</taxon>
        <taxon>Ascomycota</taxon>
        <taxon>Pezizomycotina</taxon>
        <taxon>Sordariomycetes</taxon>
        <taxon>Xylariomycetidae</taxon>
        <taxon>Amphisphaeriales</taxon>
        <taxon>Apiosporaceae</taxon>
        <taxon>Apiospora</taxon>
    </lineage>
</organism>
<keyword evidence="2" id="KW-1133">Transmembrane helix</keyword>